<evidence type="ECO:0000256" key="2">
    <source>
        <dbReference type="SAM" id="MobiDB-lite"/>
    </source>
</evidence>
<keyword evidence="1" id="KW-0175">Coiled coil</keyword>
<evidence type="ECO:0000313" key="4">
    <source>
        <dbReference type="Proteomes" id="UP000286045"/>
    </source>
</evidence>
<dbReference type="STRING" id="363999.A0A439D593"/>
<reference evidence="3 4" key="1">
    <citation type="submission" date="2018-12" db="EMBL/GenBank/DDBJ databases">
        <title>Draft genome sequence of Xylaria grammica IHI A82.</title>
        <authorList>
            <person name="Buettner E."/>
            <person name="Kellner H."/>
        </authorList>
    </citation>
    <scope>NUCLEOTIDE SEQUENCE [LARGE SCALE GENOMIC DNA]</scope>
    <source>
        <strain evidence="3 4">IHI A82</strain>
    </source>
</reference>
<organism evidence="3 4">
    <name type="scientific">Xylaria grammica</name>
    <dbReference type="NCBI Taxonomy" id="363999"/>
    <lineage>
        <taxon>Eukaryota</taxon>
        <taxon>Fungi</taxon>
        <taxon>Dikarya</taxon>
        <taxon>Ascomycota</taxon>
        <taxon>Pezizomycotina</taxon>
        <taxon>Sordariomycetes</taxon>
        <taxon>Xylariomycetidae</taxon>
        <taxon>Xylariales</taxon>
        <taxon>Xylariaceae</taxon>
        <taxon>Xylaria</taxon>
    </lineage>
</organism>
<accession>A0A439D593</accession>
<proteinExistence type="predicted"/>
<feature type="region of interest" description="Disordered" evidence="2">
    <location>
        <begin position="99"/>
        <end position="122"/>
    </location>
</feature>
<dbReference type="Proteomes" id="UP000286045">
    <property type="component" value="Unassembled WGS sequence"/>
</dbReference>
<keyword evidence="4" id="KW-1185">Reference proteome</keyword>
<dbReference type="EMBL" id="RYZI01000149">
    <property type="protein sequence ID" value="RWA09560.1"/>
    <property type="molecule type" value="Genomic_DNA"/>
</dbReference>
<evidence type="ECO:0000256" key="1">
    <source>
        <dbReference type="SAM" id="Coils"/>
    </source>
</evidence>
<sequence length="150" mass="16655">MCRYRKSIFLCNHTQISAEPLTLCSAQKDYGCGKASEPCDAVSTHTLGTIRIPHLCERCSTIKTVQDRRLAEVKEKMAELRQHLEQAYGDCIKHASEAGLPAAKPENEGNPESEGATKLGEVDDPVEAFLKMKMNEKYSHLMVLSDSQSK</sequence>
<evidence type="ECO:0000313" key="3">
    <source>
        <dbReference type="EMBL" id="RWA09560.1"/>
    </source>
</evidence>
<gene>
    <name evidence="3" type="ORF">EKO27_g5545</name>
</gene>
<name>A0A439D593_9PEZI</name>
<feature type="coiled-coil region" evidence="1">
    <location>
        <begin position="63"/>
        <end position="90"/>
    </location>
</feature>
<protein>
    <submittedName>
        <fullName evidence="3">Uncharacterized protein</fullName>
    </submittedName>
</protein>
<comment type="caution">
    <text evidence="3">The sequence shown here is derived from an EMBL/GenBank/DDBJ whole genome shotgun (WGS) entry which is preliminary data.</text>
</comment>
<dbReference type="AlphaFoldDB" id="A0A439D593"/>